<evidence type="ECO:0000256" key="2">
    <source>
        <dbReference type="SAM" id="Phobius"/>
    </source>
</evidence>
<sequence>MRHSADNVTGMSFFTADIDGGGFDPLAALEYGGIGLAAVCAYLAYTLLKDVGEEERNRQKLIERFMIFALIIAVLGSTAKIIELSIGDGSKPVKGRVSALLHKPGKLEEIKVSHRSVGNEAVELAFSETDGFCNTELADGHVITIQDSGLLAALKYSLQQVEKERKELQDRINRLEQRQNPNETPGDHESERGILDAGI</sequence>
<organism evidence="3 4">
    <name type="scientific">Haloferula rosea</name>
    <dbReference type="NCBI Taxonomy" id="490093"/>
    <lineage>
        <taxon>Bacteria</taxon>
        <taxon>Pseudomonadati</taxon>
        <taxon>Verrucomicrobiota</taxon>
        <taxon>Verrucomicrobiia</taxon>
        <taxon>Verrucomicrobiales</taxon>
        <taxon>Verrucomicrobiaceae</taxon>
        <taxon>Haloferula</taxon>
    </lineage>
</organism>
<dbReference type="RefSeq" id="WP_200282672.1">
    <property type="nucleotide sequence ID" value="NZ_JAENII010000016.1"/>
</dbReference>
<feature type="region of interest" description="Disordered" evidence="1">
    <location>
        <begin position="175"/>
        <end position="199"/>
    </location>
</feature>
<dbReference type="EMBL" id="JAENII010000016">
    <property type="protein sequence ID" value="MBK1828712.1"/>
    <property type="molecule type" value="Genomic_DNA"/>
</dbReference>
<keyword evidence="2" id="KW-0472">Membrane</keyword>
<gene>
    <name evidence="3" type="ORF">JIN81_16885</name>
</gene>
<protein>
    <submittedName>
        <fullName evidence="3">Uncharacterized protein</fullName>
    </submittedName>
</protein>
<name>A0A934RCN5_9BACT</name>
<dbReference type="Proteomes" id="UP000658278">
    <property type="component" value="Unassembled WGS sequence"/>
</dbReference>
<accession>A0A934RCN5</accession>
<keyword evidence="4" id="KW-1185">Reference proteome</keyword>
<proteinExistence type="predicted"/>
<comment type="caution">
    <text evidence="3">The sequence shown here is derived from an EMBL/GenBank/DDBJ whole genome shotgun (WGS) entry which is preliminary data.</text>
</comment>
<dbReference type="AlphaFoldDB" id="A0A934RCN5"/>
<keyword evidence="2" id="KW-1133">Transmembrane helix</keyword>
<evidence type="ECO:0000313" key="3">
    <source>
        <dbReference type="EMBL" id="MBK1828712.1"/>
    </source>
</evidence>
<evidence type="ECO:0000313" key="4">
    <source>
        <dbReference type="Proteomes" id="UP000658278"/>
    </source>
</evidence>
<feature type="transmembrane region" description="Helical" evidence="2">
    <location>
        <begin position="26"/>
        <end position="45"/>
    </location>
</feature>
<feature type="compositionally biased region" description="Basic and acidic residues" evidence="1">
    <location>
        <begin position="185"/>
        <end position="199"/>
    </location>
</feature>
<keyword evidence="2" id="KW-0812">Transmembrane</keyword>
<reference evidence="3" key="1">
    <citation type="submission" date="2021-01" db="EMBL/GenBank/DDBJ databases">
        <title>Modified the classification status of verrucomicrobia.</title>
        <authorList>
            <person name="Feng X."/>
        </authorList>
    </citation>
    <scope>NUCLEOTIDE SEQUENCE</scope>
    <source>
        <strain evidence="3">KCTC 22201</strain>
    </source>
</reference>
<feature type="transmembrane region" description="Helical" evidence="2">
    <location>
        <begin position="65"/>
        <end position="82"/>
    </location>
</feature>
<evidence type="ECO:0000256" key="1">
    <source>
        <dbReference type="SAM" id="MobiDB-lite"/>
    </source>
</evidence>